<dbReference type="SUPFAM" id="SSF53098">
    <property type="entry name" value="Ribonuclease H-like"/>
    <property type="match status" value="1"/>
</dbReference>
<dbReference type="EMBL" id="FZQB01000059">
    <property type="protein sequence ID" value="SNT76971.1"/>
    <property type="molecule type" value="Genomic_DNA"/>
</dbReference>
<accession>A0A239Q338</accession>
<gene>
    <name evidence="3" type="ORF">SAMN05444959_1592</name>
</gene>
<dbReference type="AlphaFoldDB" id="A0A239Q338"/>
<feature type="compositionally biased region" description="Acidic residues" evidence="1">
    <location>
        <begin position="319"/>
        <end position="328"/>
    </location>
</feature>
<keyword evidence="4" id="KW-1185">Reference proteome</keyword>
<protein>
    <submittedName>
        <fullName evidence="3">Mu transposase, C-terminal</fullName>
    </submittedName>
</protein>
<feature type="compositionally biased region" description="Basic and acidic residues" evidence="1">
    <location>
        <begin position="332"/>
        <end position="341"/>
    </location>
</feature>
<sequence length="341" mass="37558">NCDSSWDQYGGIGILVTDQGSTFVANMFRTAVADAGGTYEAATAGVAKLRARVERMFRTLGQQLAPMLTGRTFGNPQERGDYPSEELAALTDDELAQVITLFIVDIYHNSQHAGLGGETPANAWKRLAAEQGVTPPPDSNGRRVLFGLELERKLGRHGVRVFGINYTNAKLQELLLHGRQREVKIRVDPHSLTYVSVLIGKEWHPAEAVNQGVEGLSLDEWQSIVRNLRTGFKDDARFSVQTIWGARKKIKAIDARARALRQIMPSTWTTADLDRAERHLFMGLRIGPEGTCASGTAPVGTGDLLDDVIHPPEPISPTDQEDDADTPPDTDTPPRWRISRD</sequence>
<feature type="region of interest" description="Disordered" evidence="1">
    <location>
        <begin position="292"/>
        <end position="341"/>
    </location>
</feature>
<dbReference type="Pfam" id="PF09299">
    <property type="entry name" value="Mu-transpos_C"/>
    <property type="match status" value="1"/>
</dbReference>
<evidence type="ECO:0000313" key="4">
    <source>
        <dbReference type="Proteomes" id="UP000198307"/>
    </source>
</evidence>
<dbReference type="GO" id="GO:0003676">
    <property type="term" value="F:nucleic acid binding"/>
    <property type="evidence" value="ECO:0007669"/>
    <property type="project" value="InterPro"/>
</dbReference>
<name>A0A239Q338_9RHOB</name>
<organism evidence="3 4">
    <name type="scientific">Paracoccus seriniphilus</name>
    <dbReference type="NCBI Taxonomy" id="184748"/>
    <lineage>
        <taxon>Bacteria</taxon>
        <taxon>Pseudomonadati</taxon>
        <taxon>Pseudomonadota</taxon>
        <taxon>Alphaproteobacteria</taxon>
        <taxon>Rhodobacterales</taxon>
        <taxon>Paracoccaceae</taxon>
        <taxon>Paracoccus</taxon>
    </lineage>
</organism>
<dbReference type="PROSITE" id="PS50994">
    <property type="entry name" value="INTEGRASE"/>
    <property type="match status" value="1"/>
</dbReference>
<dbReference type="InterPro" id="IPR015378">
    <property type="entry name" value="Transposase-like_Mu_C"/>
</dbReference>
<evidence type="ECO:0000256" key="1">
    <source>
        <dbReference type="SAM" id="MobiDB-lite"/>
    </source>
</evidence>
<dbReference type="InterPro" id="IPR036397">
    <property type="entry name" value="RNaseH_sf"/>
</dbReference>
<feature type="domain" description="Integrase catalytic" evidence="2">
    <location>
        <begin position="1"/>
        <end position="128"/>
    </location>
</feature>
<evidence type="ECO:0000313" key="3">
    <source>
        <dbReference type="EMBL" id="SNT76971.1"/>
    </source>
</evidence>
<dbReference type="InterPro" id="IPR001584">
    <property type="entry name" value="Integrase_cat-core"/>
</dbReference>
<dbReference type="GO" id="GO:0015074">
    <property type="term" value="P:DNA integration"/>
    <property type="evidence" value="ECO:0007669"/>
    <property type="project" value="InterPro"/>
</dbReference>
<reference evidence="3 4" key="1">
    <citation type="submission" date="2017-07" db="EMBL/GenBank/DDBJ databases">
        <authorList>
            <person name="Sun Z.S."/>
            <person name="Albrecht U."/>
            <person name="Echele G."/>
            <person name="Lee C.C."/>
        </authorList>
    </citation>
    <scope>NUCLEOTIDE SEQUENCE [LARGE SCALE GENOMIC DNA]</scope>
    <source>
        <strain evidence="3 4">DSM 14827</strain>
    </source>
</reference>
<dbReference type="Gene3D" id="3.30.420.10">
    <property type="entry name" value="Ribonuclease H-like superfamily/Ribonuclease H"/>
    <property type="match status" value="1"/>
</dbReference>
<dbReference type="InterPro" id="IPR012337">
    <property type="entry name" value="RNaseH-like_sf"/>
</dbReference>
<proteinExistence type="predicted"/>
<dbReference type="RefSeq" id="WP_179217823.1">
    <property type="nucleotide sequence ID" value="NZ_FZQB01000059.1"/>
</dbReference>
<evidence type="ECO:0000259" key="2">
    <source>
        <dbReference type="PROSITE" id="PS50994"/>
    </source>
</evidence>
<feature type="non-terminal residue" evidence="3">
    <location>
        <position position="1"/>
    </location>
</feature>
<dbReference type="Proteomes" id="UP000198307">
    <property type="component" value="Unassembled WGS sequence"/>
</dbReference>